<feature type="transmembrane region" description="Helical" evidence="1">
    <location>
        <begin position="35"/>
        <end position="51"/>
    </location>
</feature>
<evidence type="ECO:0000313" key="3">
    <source>
        <dbReference type="Proteomes" id="UP001596270"/>
    </source>
</evidence>
<name>A0ABW1U0L0_9BURK</name>
<feature type="transmembrane region" description="Helical" evidence="1">
    <location>
        <begin position="63"/>
        <end position="87"/>
    </location>
</feature>
<proteinExistence type="predicted"/>
<dbReference type="Proteomes" id="UP001596270">
    <property type="component" value="Unassembled WGS sequence"/>
</dbReference>
<keyword evidence="1" id="KW-1133">Transmembrane helix</keyword>
<protein>
    <recommendedName>
        <fullName evidence="4">TM2 domain-containing protein</fullName>
    </recommendedName>
</protein>
<gene>
    <name evidence="2" type="ORF">ACFQND_19590</name>
</gene>
<accession>A0ABW1U0L0</accession>
<feature type="transmembrane region" description="Helical" evidence="1">
    <location>
        <begin position="111"/>
        <end position="134"/>
    </location>
</feature>
<evidence type="ECO:0000313" key="2">
    <source>
        <dbReference type="EMBL" id="MFC6283436.1"/>
    </source>
</evidence>
<organism evidence="2 3">
    <name type="scientific">Polaromonas aquatica</name>
    <dbReference type="NCBI Taxonomy" id="332657"/>
    <lineage>
        <taxon>Bacteria</taxon>
        <taxon>Pseudomonadati</taxon>
        <taxon>Pseudomonadota</taxon>
        <taxon>Betaproteobacteria</taxon>
        <taxon>Burkholderiales</taxon>
        <taxon>Comamonadaceae</taxon>
        <taxon>Polaromonas</taxon>
    </lineage>
</organism>
<keyword evidence="1" id="KW-0472">Membrane</keyword>
<evidence type="ECO:0008006" key="4">
    <source>
        <dbReference type="Google" id="ProtNLM"/>
    </source>
</evidence>
<reference evidence="3" key="1">
    <citation type="journal article" date="2019" name="Int. J. Syst. Evol. Microbiol.">
        <title>The Global Catalogue of Microorganisms (GCM) 10K type strain sequencing project: providing services to taxonomists for standard genome sequencing and annotation.</title>
        <authorList>
            <consortium name="The Broad Institute Genomics Platform"/>
            <consortium name="The Broad Institute Genome Sequencing Center for Infectious Disease"/>
            <person name="Wu L."/>
            <person name="Ma J."/>
        </authorList>
    </citation>
    <scope>NUCLEOTIDE SEQUENCE [LARGE SCALE GENOMIC DNA]</scope>
    <source>
        <strain evidence="3">CCUG 39402</strain>
    </source>
</reference>
<dbReference type="EMBL" id="JBHSRS010000083">
    <property type="protein sequence ID" value="MFC6283436.1"/>
    <property type="molecule type" value="Genomic_DNA"/>
</dbReference>
<sequence length="152" mass="16971">MHSSIPKNKTTAAWLALIFGQLGLHRIYLFGMKDLWAWVHPLIAAIGWWGVHRVQLYGQDDQVAWLLIPLLGFTLAATSITAIYYGLMPTEKWNATYNAAAPGTASGNTNWLTIGAVVFALLFGAVTLMSSIAFSFQRYFEYQVEEARKISQ</sequence>
<keyword evidence="3" id="KW-1185">Reference proteome</keyword>
<feature type="transmembrane region" description="Helical" evidence="1">
    <location>
        <begin position="12"/>
        <end position="29"/>
    </location>
</feature>
<comment type="caution">
    <text evidence="2">The sequence shown here is derived from an EMBL/GenBank/DDBJ whole genome shotgun (WGS) entry which is preliminary data.</text>
</comment>
<evidence type="ECO:0000256" key="1">
    <source>
        <dbReference type="SAM" id="Phobius"/>
    </source>
</evidence>
<keyword evidence="1" id="KW-0812">Transmembrane</keyword>
<dbReference type="RefSeq" id="WP_371438062.1">
    <property type="nucleotide sequence ID" value="NZ_JBHSRS010000083.1"/>
</dbReference>